<feature type="compositionally biased region" description="Polar residues" evidence="1">
    <location>
        <begin position="51"/>
        <end position="63"/>
    </location>
</feature>
<dbReference type="Proteomes" id="UP001153292">
    <property type="component" value="Chromosome 1"/>
</dbReference>
<feature type="region of interest" description="Disordered" evidence="1">
    <location>
        <begin position="37"/>
        <end position="112"/>
    </location>
</feature>
<proteinExistence type="predicted"/>
<protein>
    <recommendedName>
        <fullName evidence="4">BESS domain-containing protein</fullName>
    </recommendedName>
</protein>
<feature type="compositionally biased region" description="Polar residues" evidence="1">
    <location>
        <begin position="90"/>
        <end position="112"/>
    </location>
</feature>
<accession>A0ABN8EE89</accession>
<name>A0ABN8EE89_CHISP</name>
<evidence type="ECO:0000256" key="1">
    <source>
        <dbReference type="SAM" id="MobiDB-lite"/>
    </source>
</evidence>
<evidence type="ECO:0000313" key="3">
    <source>
        <dbReference type="Proteomes" id="UP001153292"/>
    </source>
</evidence>
<dbReference type="EMBL" id="OU963894">
    <property type="protein sequence ID" value="CAH0663495.1"/>
    <property type="molecule type" value="Genomic_DNA"/>
</dbReference>
<sequence>MNEDEYDKNNENNKDLMILLAKRRKLISLRDTINCRYPKVDDGNDNMASDKPNTQFSSTTEISITPPPFSPLTPRMNVKTNQENKEHVSYTDSPLTYVHSTSSPTKNQLNGCNPDTPLPLILADITAVNIVQNQ</sequence>
<reference evidence="2" key="1">
    <citation type="submission" date="2021-12" db="EMBL/GenBank/DDBJ databases">
        <authorList>
            <person name="King R."/>
        </authorList>
    </citation>
    <scope>NUCLEOTIDE SEQUENCE</scope>
</reference>
<evidence type="ECO:0008006" key="4">
    <source>
        <dbReference type="Google" id="ProtNLM"/>
    </source>
</evidence>
<organism evidence="2 3">
    <name type="scientific">Chilo suppressalis</name>
    <name type="common">Asiatic rice borer moth</name>
    <dbReference type="NCBI Taxonomy" id="168631"/>
    <lineage>
        <taxon>Eukaryota</taxon>
        <taxon>Metazoa</taxon>
        <taxon>Ecdysozoa</taxon>
        <taxon>Arthropoda</taxon>
        <taxon>Hexapoda</taxon>
        <taxon>Insecta</taxon>
        <taxon>Pterygota</taxon>
        <taxon>Neoptera</taxon>
        <taxon>Endopterygota</taxon>
        <taxon>Lepidoptera</taxon>
        <taxon>Glossata</taxon>
        <taxon>Ditrysia</taxon>
        <taxon>Pyraloidea</taxon>
        <taxon>Crambidae</taxon>
        <taxon>Crambinae</taxon>
        <taxon>Chilo</taxon>
    </lineage>
</organism>
<evidence type="ECO:0000313" key="2">
    <source>
        <dbReference type="EMBL" id="CAH0663495.1"/>
    </source>
</evidence>
<keyword evidence="3" id="KW-1185">Reference proteome</keyword>
<gene>
    <name evidence="2" type="ORF">CHILSU_LOCUS103</name>
</gene>